<dbReference type="Proteomes" id="UP000612680">
    <property type="component" value="Chromosome"/>
</dbReference>
<evidence type="ECO:0000313" key="2">
    <source>
        <dbReference type="EMBL" id="QRQ99749.1"/>
    </source>
</evidence>
<protein>
    <submittedName>
        <fullName evidence="2">DUF551 domain-containing protein</fullName>
    </submittedName>
</protein>
<proteinExistence type="predicted"/>
<evidence type="ECO:0000313" key="3">
    <source>
        <dbReference type="Proteomes" id="UP000612680"/>
    </source>
</evidence>
<keyword evidence="3" id="KW-1185">Reference proteome</keyword>
<evidence type="ECO:0000259" key="1">
    <source>
        <dbReference type="Pfam" id="PF04448"/>
    </source>
</evidence>
<organism evidence="2 3">
    <name type="scientific">Dyadobacter sandarakinus</name>
    <dbReference type="NCBI Taxonomy" id="2747268"/>
    <lineage>
        <taxon>Bacteria</taxon>
        <taxon>Pseudomonadati</taxon>
        <taxon>Bacteroidota</taxon>
        <taxon>Cytophagia</taxon>
        <taxon>Cytophagales</taxon>
        <taxon>Spirosomataceae</taxon>
        <taxon>Dyadobacter</taxon>
    </lineage>
</organism>
<dbReference type="InterPro" id="IPR007539">
    <property type="entry name" value="DUF551"/>
</dbReference>
<name>A0ABX7I1G3_9BACT</name>
<dbReference type="Pfam" id="PF04448">
    <property type="entry name" value="DUF551"/>
    <property type="match status" value="1"/>
</dbReference>
<accession>A0ABX7I1G3</accession>
<dbReference type="RefSeq" id="WP_204660510.1">
    <property type="nucleotide sequence ID" value="NZ_CP056775.1"/>
</dbReference>
<feature type="domain" description="DUF551" evidence="1">
    <location>
        <begin position="33"/>
        <end position="60"/>
    </location>
</feature>
<dbReference type="EMBL" id="CP056775">
    <property type="protein sequence ID" value="QRQ99749.1"/>
    <property type="molecule type" value="Genomic_DNA"/>
</dbReference>
<reference evidence="2 3" key="1">
    <citation type="submission" date="2020-06" db="EMBL/GenBank/DDBJ databases">
        <title>Dyadobacter sandarakinus sp. nov., isolated from the soil of the Arctic Yellow River Station.</title>
        <authorList>
            <person name="Zhang Y."/>
            <person name="Peng F."/>
        </authorList>
    </citation>
    <scope>NUCLEOTIDE SEQUENCE [LARGE SCALE GENOMIC DNA]</scope>
    <source>
        <strain evidence="2 3">Q3-56</strain>
    </source>
</reference>
<sequence length="65" mass="7796">MEWKTIDSVPKNTWVLTGTSDYVLRTRLFDNSKETRWVNEFGVLHTWRPTHWMPLPEPPQEKQSP</sequence>
<gene>
    <name evidence="2" type="ORF">HWI92_01855</name>
</gene>